<dbReference type="GO" id="GO:0005739">
    <property type="term" value="C:mitochondrion"/>
    <property type="evidence" value="ECO:0007669"/>
    <property type="project" value="GOC"/>
</dbReference>
<accession>A0AA40LN89</accession>
<dbReference type="InterPro" id="IPR008433">
    <property type="entry name" value="Cyt_c_oxidase_suVIIB"/>
</dbReference>
<dbReference type="Proteomes" id="UP001177744">
    <property type="component" value="Unassembled WGS sequence"/>
</dbReference>
<keyword evidence="2" id="KW-1185">Reference proteome</keyword>
<sequence>MCPLAKTALSRLPVRSIQRTMARPVRQKRTPDFRGDVALLRSLRAPFCVAAWTWTQHRVEQNGACPCWQSHPKATERS</sequence>
<reference evidence="1" key="1">
    <citation type="submission" date="2023-06" db="EMBL/GenBank/DDBJ databases">
        <title>Reference genome for the Northern bat (Eptesicus nilssonii), a most northern bat species.</title>
        <authorList>
            <person name="Laine V.N."/>
            <person name="Pulliainen A.T."/>
            <person name="Lilley T.M."/>
        </authorList>
    </citation>
    <scope>NUCLEOTIDE SEQUENCE</scope>
    <source>
        <strain evidence="1">BLF_Eptnil</strain>
        <tissue evidence="1">Kidney</tissue>
    </source>
</reference>
<name>A0AA40LN89_CNENI</name>
<dbReference type="EMBL" id="JAULJE010000010">
    <property type="protein sequence ID" value="KAK1337873.1"/>
    <property type="molecule type" value="Genomic_DNA"/>
</dbReference>
<evidence type="ECO:0000313" key="1">
    <source>
        <dbReference type="EMBL" id="KAK1337873.1"/>
    </source>
</evidence>
<dbReference type="GO" id="GO:0006123">
    <property type="term" value="P:mitochondrial electron transport, cytochrome c to oxygen"/>
    <property type="evidence" value="ECO:0007669"/>
    <property type="project" value="InterPro"/>
</dbReference>
<gene>
    <name evidence="1" type="ORF">QTO34_000974</name>
</gene>
<comment type="caution">
    <text evidence="1">The sequence shown here is derived from an EMBL/GenBank/DDBJ whole genome shotgun (WGS) entry which is preliminary data.</text>
</comment>
<protein>
    <submittedName>
        <fullName evidence="1">Uncharacterized protein</fullName>
    </submittedName>
</protein>
<proteinExistence type="predicted"/>
<evidence type="ECO:0000313" key="2">
    <source>
        <dbReference type="Proteomes" id="UP001177744"/>
    </source>
</evidence>
<organism evidence="1 2">
    <name type="scientific">Cnephaeus nilssonii</name>
    <name type="common">Northern bat</name>
    <name type="synonym">Eptesicus nilssonii</name>
    <dbReference type="NCBI Taxonomy" id="3371016"/>
    <lineage>
        <taxon>Eukaryota</taxon>
        <taxon>Metazoa</taxon>
        <taxon>Chordata</taxon>
        <taxon>Craniata</taxon>
        <taxon>Vertebrata</taxon>
        <taxon>Euteleostomi</taxon>
        <taxon>Mammalia</taxon>
        <taxon>Eutheria</taxon>
        <taxon>Laurasiatheria</taxon>
        <taxon>Chiroptera</taxon>
        <taxon>Yangochiroptera</taxon>
        <taxon>Vespertilionidae</taxon>
        <taxon>Cnephaeus</taxon>
    </lineage>
</organism>
<dbReference type="AlphaFoldDB" id="A0AA40LN89"/>
<dbReference type="Pfam" id="PF05392">
    <property type="entry name" value="COX7B"/>
    <property type="match status" value="1"/>
</dbReference>